<dbReference type="Proteomes" id="UP000886890">
    <property type="component" value="Unassembled WGS sequence"/>
</dbReference>
<dbReference type="CDD" id="cd08704">
    <property type="entry name" value="Met_tRNA_FMT_C"/>
    <property type="match status" value="1"/>
</dbReference>
<dbReference type="HAMAP" id="MF_00182">
    <property type="entry name" value="Formyl_trans"/>
    <property type="match status" value="1"/>
</dbReference>
<dbReference type="EMBL" id="DXEK01000188">
    <property type="protein sequence ID" value="HIX78186.1"/>
    <property type="molecule type" value="Genomic_DNA"/>
</dbReference>
<comment type="catalytic activity">
    <reaction evidence="7 8">
        <text>L-methionyl-tRNA(fMet) + (6R)-10-formyltetrahydrofolate = N-formyl-L-methionyl-tRNA(fMet) + (6S)-5,6,7,8-tetrahydrofolate + H(+)</text>
        <dbReference type="Rhea" id="RHEA:24380"/>
        <dbReference type="Rhea" id="RHEA-COMP:9952"/>
        <dbReference type="Rhea" id="RHEA-COMP:9953"/>
        <dbReference type="ChEBI" id="CHEBI:15378"/>
        <dbReference type="ChEBI" id="CHEBI:57453"/>
        <dbReference type="ChEBI" id="CHEBI:78530"/>
        <dbReference type="ChEBI" id="CHEBI:78844"/>
        <dbReference type="ChEBI" id="CHEBI:195366"/>
        <dbReference type="EC" id="2.1.2.9"/>
    </reaction>
</comment>
<comment type="caution">
    <text evidence="11">The sequence shown here is derived from an EMBL/GenBank/DDBJ whole genome shotgun (WGS) entry which is preliminary data.</text>
</comment>
<dbReference type="PANTHER" id="PTHR11138">
    <property type="entry name" value="METHIONYL-TRNA FORMYLTRANSFERASE"/>
    <property type="match status" value="1"/>
</dbReference>
<dbReference type="InterPro" id="IPR041711">
    <property type="entry name" value="Met-tRNA-FMT_N"/>
</dbReference>
<name>A0A9D1XFH3_9FIRM</name>
<dbReference type="FunFam" id="3.40.50.12230:FF:000001">
    <property type="entry name" value="Methionyl-tRNA formyltransferase"/>
    <property type="match status" value="1"/>
</dbReference>
<reference evidence="11" key="2">
    <citation type="submission" date="2021-04" db="EMBL/GenBank/DDBJ databases">
        <authorList>
            <person name="Gilroy R."/>
        </authorList>
    </citation>
    <scope>NUCLEOTIDE SEQUENCE</scope>
    <source>
        <strain evidence="11">CHK183-1962</strain>
    </source>
</reference>
<dbReference type="AlphaFoldDB" id="A0A9D1XFH3"/>
<dbReference type="CDD" id="cd08646">
    <property type="entry name" value="FMT_core_Met-tRNA-FMT_N"/>
    <property type="match status" value="1"/>
</dbReference>
<dbReference type="SUPFAM" id="SSF50486">
    <property type="entry name" value="FMT C-terminal domain-like"/>
    <property type="match status" value="1"/>
</dbReference>
<evidence type="ECO:0000313" key="12">
    <source>
        <dbReference type="Proteomes" id="UP000886890"/>
    </source>
</evidence>
<dbReference type="Pfam" id="PF02911">
    <property type="entry name" value="Formyl_trans_C"/>
    <property type="match status" value="1"/>
</dbReference>
<evidence type="ECO:0000256" key="1">
    <source>
        <dbReference type="ARBA" id="ARBA00002606"/>
    </source>
</evidence>
<reference evidence="11" key="1">
    <citation type="journal article" date="2021" name="PeerJ">
        <title>Extensive microbial diversity within the chicken gut microbiome revealed by metagenomics and culture.</title>
        <authorList>
            <person name="Gilroy R."/>
            <person name="Ravi A."/>
            <person name="Getino M."/>
            <person name="Pursley I."/>
            <person name="Horton D.L."/>
            <person name="Alikhan N.F."/>
            <person name="Baker D."/>
            <person name="Gharbi K."/>
            <person name="Hall N."/>
            <person name="Watson M."/>
            <person name="Adriaenssens E.M."/>
            <person name="Foster-Nyarko E."/>
            <person name="Jarju S."/>
            <person name="Secka A."/>
            <person name="Antonio M."/>
            <person name="Oren A."/>
            <person name="Chaudhuri R.R."/>
            <person name="La Ragione R."/>
            <person name="Hildebrand F."/>
            <person name="Pallen M.J."/>
        </authorList>
    </citation>
    <scope>NUCLEOTIDE SEQUENCE</scope>
    <source>
        <strain evidence="11">CHK183-1962</strain>
    </source>
</reference>
<dbReference type="InterPro" id="IPR044135">
    <property type="entry name" value="Met-tRNA-FMT_C"/>
</dbReference>
<comment type="function">
    <text evidence="1 8">Attaches a formyl group to the free amino group of methionyl-tRNA(fMet). The formyl group appears to play a dual role in the initiator identity of N-formylmethionyl-tRNA by promoting its recognition by IF2 and preventing the misappropriation of this tRNA by the elongation apparatus.</text>
</comment>
<evidence type="ECO:0000313" key="11">
    <source>
        <dbReference type="EMBL" id="HIX78186.1"/>
    </source>
</evidence>
<dbReference type="GO" id="GO:0005829">
    <property type="term" value="C:cytosol"/>
    <property type="evidence" value="ECO:0007669"/>
    <property type="project" value="TreeGrafter"/>
</dbReference>
<dbReference type="PROSITE" id="PS00373">
    <property type="entry name" value="GART"/>
    <property type="match status" value="1"/>
</dbReference>
<dbReference type="Gene3D" id="3.10.25.10">
    <property type="entry name" value="Formyl transferase, C-terminal domain"/>
    <property type="match status" value="1"/>
</dbReference>
<protein>
    <recommendedName>
        <fullName evidence="4 8">Methionyl-tRNA formyltransferase</fullName>
        <ecNumber evidence="3 8">2.1.2.9</ecNumber>
    </recommendedName>
</protein>
<keyword evidence="5 8" id="KW-0808">Transferase</keyword>
<comment type="similarity">
    <text evidence="2 8">Belongs to the Fmt family.</text>
</comment>
<evidence type="ECO:0000256" key="6">
    <source>
        <dbReference type="ARBA" id="ARBA00022917"/>
    </source>
</evidence>
<evidence type="ECO:0000256" key="2">
    <source>
        <dbReference type="ARBA" id="ARBA00010699"/>
    </source>
</evidence>
<feature type="domain" description="Formyl transferase C-terminal" evidence="10">
    <location>
        <begin position="205"/>
        <end position="313"/>
    </location>
</feature>
<evidence type="ECO:0000259" key="10">
    <source>
        <dbReference type="Pfam" id="PF02911"/>
    </source>
</evidence>
<dbReference type="SUPFAM" id="SSF53328">
    <property type="entry name" value="Formyltransferase"/>
    <property type="match status" value="1"/>
</dbReference>
<feature type="domain" description="Formyl transferase N-terminal" evidence="9">
    <location>
        <begin position="1"/>
        <end position="180"/>
    </location>
</feature>
<evidence type="ECO:0000256" key="5">
    <source>
        <dbReference type="ARBA" id="ARBA00022679"/>
    </source>
</evidence>
<sequence length="322" mass="34926">MKVVFMGTPDFSVGTLEAIAAAGHEIAGVVTQPDKQKGRGKQVQPTPVKEAALRLGLPVYQPAKVRDPEFLEVLRELAPDVIVVVAFGQIIPQAILDLPKYGCVNVHASLLPAYRGAAPIQWAVINGEAESGVTTMRMDAGLDTGDMLLKTVVPLDPDETAGSLFDKLSSAGAKLLVETLEKLEQGTIVPEKQPEESTTAYARMIRKEDGKIDWSRPAAEIERLIRGMDPWPSAFTKLDGKTVKIWKARVIALIGGGLFEALPGQDPKKHAGEIWAADETGIHVRTGDGILLIEELQMEGKKRMAVQDFLRGHKILPGSKFE</sequence>
<dbReference type="PANTHER" id="PTHR11138:SF5">
    <property type="entry name" value="METHIONYL-TRNA FORMYLTRANSFERASE, MITOCHONDRIAL"/>
    <property type="match status" value="1"/>
</dbReference>
<gene>
    <name evidence="8 11" type="primary">fmt</name>
    <name evidence="11" type="ORF">H9734_11440</name>
</gene>
<dbReference type="InterPro" id="IPR001555">
    <property type="entry name" value="GART_AS"/>
</dbReference>
<dbReference type="InterPro" id="IPR002376">
    <property type="entry name" value="Formyl_transf_N"/>
</dbReference>
<organism evidence="11 12">
    <name type="scientific">Candidatus Fusicatenibacter merdavium</name>
    <dbReference type="NCBI Taxonomy" id="2838600"/>
    <lineage>
        <taxon>Bacteria</taxon>
        <taxon>Bacillati</taxon>
        <taxon>Bacillota</taxon>
        <taxon>Clostridia</taxon>
        <taxon>Lachnospirales</taxon>
        <taxon>Lachnospiraceae</taxon>
        <taxon>Fusicatenibacter</taxon>
    </lineage>
</organism>
<evidence type="ECO:0000256" key="8">
    <source>
        <dbReference type="HAMAP-Rule" id="MF_00182"/>
    </source>
</evidence>
<dbReference type="GO" id="GO:0004479">
    <property type="term" value="F:methionyl-tRNA formyltransferase activity"/>
    <property type="evidence" value="ECO:0007669"/>
    <property type="project" value="UniProtKB-UniRule"/>
</dbReference>
<dbReference type="InterPro" id="IPR005793">
    <property type="entry name" value="Formyl_trans_C"/>
</dbReference>
<accession>A0A9D1XFH3</accession>
<feature type="binding site" evidence="8">
    <location>
        <begin position="109"/>
        <end position="112"/>
    </location>
    <ligand>
        <name>(6S)-5,6,7,8-tetrahydrofolate</name>
        <dbReference type="ChEBI" id="CHEBI:57453"/>
    </ligand>
</feature>
<dbReference type="EC" id="2.1.2.9" evidence="3 8"/>
<evidence type="ECO:0000256" key="3">
    <source>
        <dbReference type="ARBA" id="ARBA00012261"/>
    </source>
</evidence>
<evidence type="ECO:0000256" key="4">
    <source>
        <dbReference type="ARBA" id="ARBA00016014"/>
    </source>
</evidence>
<dbReference type="InterPro" id="IPR005794">
    <property type="entry name" value="Fmt"/>
</dbReference>
<dbReference type="NCBIfam" id="TIGR00460">
    <property type="entry name" value="fmt"/>
    <property type="match status" value="1"/>
</dbReference>
<proteinExistence type="inferred from homology"/>
<dbReference type="InterPro" id="IPR011034">
    <property type="entry name" value="Formyl_transferase-like_C_sf"/>
</dbReference>
<dbReference type="Gene3D" id="3.40.50.170">
    <property type="entry name" value="Formyl transferase, N-terminal domain"/>
    <property type="match status" value="1"/>
</dbReference>
<keyword evidence="6 8" id="KW-0648">Protein biosynthesis</keyword>
<evidence type="ECO:0000256" key="7">
    <source>
        <dbReference type="ARBA" id="ARBA00048558"/>
    </source>
</evidence>
<dbReference type="Pfam" id="PF00551">
    <property type="entry name" value="Formyl_trans_N"/>
    <property type="match status" value="1"/>
</dbReference>
<dbReference type="InterPro" id="IPR037022">
    <property type="entry name" value="Formyl_trans_C_sf"/>
</dbReference>
<dbReference type="InterPro" id="IPR036477">
    <property type="entry name" value="Formyl_transf_N_sf"/>
</dbReference>
<evidence type="ECO:0000259" key="9">
    <source>
        <dbReference type="Pfam" id="PF00551"/>
    </source>
</evidence>